<dbReference type="AlphaFoldDB" id="Q585V4"/>
<dbReference type="GO" id="GO:0034605">
    <property type="term" value="P:cellular response to heat"/>
    <property type="evidence" value="ECO:0000270"/>
    <property type="project" value="GeneDB"/>
</dbReference>
<evidence type="ECO:0000256" key="1">
    <source>
        <dbReference type="ARBA" id="ARBA00022723"/>
    </source>
</evidence>
<reference evidence="9" key="5">
    <citation type="submission" date="2005-04" db="EMBL/GenBank/DDBJ databases">
        <title>Sequencing, closure, and annotation of Trypanosoma brucei chromosomes 2 through 8.</title>
        <authorList>
            <person name="Ghedin E."/>
            <person name="Blandin G."/>
            <person name="Bartholomeu D."/>
            <person name="Caler E."/>
            <person name="Haas B."/>
            <person name="Hannick L."/>
            <person name="Shallom J."/>
            <person name="Hou L."/>
            <person name="Djikeng A."/>
            <person name="Feldblyum T."/>
            <person name="Hostetler J."/>
            <person name="Johnson J."/>
            <person name="Jones K."/>
            <person name="Koo H.L."/>
            <person name="Larkin C."/>
            <person name="Pai G."/>
            <person name="Peterson J."/>
            <person name="Khalak H.G."/>
            <person name="Salzberg S."/>
            <person name="Simpson A.J."/>
            <person name="Tallon L."/>
            <person name="Van Aken S."/>
            <person name="Wanless D."/>
            <person name="White O."/>
            <person name="Wortman J."/>
            <person name="Fraser C.M."/>
            <person name="El-Sayed N.M.A."/>
        </authorList>
    </citation>
    <scope>NUCLEOTIDE SEQUENCE</scope>
    <source>
        <strain evidence="9">927/4 GUTat10.1</strain>
    </source>
</reference>
<dbReference type="GO" id="GO:0006457">
    <property type="term" value="P:protein folding"/>
    <property type="evidence" value="ECO:0000255"/>
    <property type="project" value="GeneDB"/>
</dbReference>
<dbReference type="PROSITE" id="PS00636">
    <property type="entry name" value="DNAJ_1"/>
    <property type="match status" value="1"/>
</dbReference>
<dbReference type="CDD" id="cd06257">
    <property type="entry name" value="DnaJ"/>
    <property type="match status" value="1"/>
</dbReference>
<keyword evidence="4 5" id="KW-0862">Zinc</keyword>
<proteinExistence type="inferred from homology"/>
<dbReference type="KEGG" id="tbr:Tb927.2.5160"/>
<dbReference type="InterPro" id="IPR008971">
    <property type="entry name" value="HSP40/DnaJ_pept-bd"/>
</dbReference>
<dbReference type="OrthoDB" id="550424at2759"/>
<reference evidence="9 11" key="3">
    <citation type="journal article" date="2005" name="Science">
        <title>The genome of the African trypanosome Trypanosoma brucei.</title>
        <authorList>
            <person name="Berriman M."/>
            <person name="Ghedin E."/>
            <person name="Hertz-Fowler C."/>
            <person name="Blandin G."/>
            <person name="Renauld H."/>
            <person name="Bartholomeu D.C."/>
            <person name="Lennard N.J."/>
            <person name="Caler E."/>
            <person name="Hamlin N.E."/>
            <person name="Haas B."/>
            <person name="Bohme U."/>
            <person name="Hannick L."/>
            <person name="Aslett M.A."/>
            <person name="Shallom J."/>
            <person name="Marcello L."/>
            <person name="Hou L."/>
            <person name="Wickstead B."/>
            <person name="Alsmark U.C."/>
            <person name="Arrowsmith C."/>
            <person name="Atkin R.J."/>
            <person name="Barron A.J."/>
            <person name="Bringaud F."/>
            <person name="Brooks K."/>
            <person name="Carrington M."/>
            <person name="Cherevach I."/>
            <person name="Chillingworth T.J."/>
            <person name="Churcher C."/>
            <person name="Clark L.N."/>
            <person name="Corton C.H."/>
            <person name="Cronin A."/>
            <person name="Davies R.M."/>
            <person name="Doggett J."/>
            <person name="Djikeng A."/>
            <person name="Feldblyum T."/>
            <person name="Field M.C."/>
            <person name="Fraser A."/>
            <person name="Goodhead I."/>
            <person name="Hance Z."/>
            <person name="Harper D."/>
            <person name="Harris B.R."/>
            <person name="Hauser H."/>
            <person name="Hostetler J."/>
            <person name="Ivens A."/>
            <person name="Jagels K."/>
            <person name="Johnson D."/>
            <person name="Johnson J."/>
            <person name="Jones K."/>
            <person name="Kerhornou A.X."/>
            <person name="Koo H."/>
            <person name="Larke N."/>
            <person name="Landfear S."/>
            <person name="Larkin C."/>
            <person name="Leech V."/>
            <person name="Line A."/>
            <person name="Lord A."/>
            <person name="Macleod A."/>
            <person name="Mooney P.J."/>
            <person name="Moule S."/>
            <person name="Martin D.M."/>
            <person name="Morgan G.W."/>
            <person name="Mungall K."/>
            <person name="Norbertczak H."/>
            <person name="Ormond D."/>
            <person name="Pai G."/>
            <person name="Peacock C.S."/>
            <person name="Peterson J."/>
            <person name="Quail M.A."/>
            <person name="Rabbinowitsch E."/>
            <person name="Rajandream M.A."/>
            <person name="Reitter C."/>
            <person name="Salzberg S.L."/>
            <person name="Sanders M."/>
            <person name="Schobel S."/>
            <person name="Sharp S."/>
            <person name="Simmonds M."/>
            <person name="Simpson A.J."/>
            <person name="Tallon L."/>
            <person name="Turner C.M."/>
            <person name="Tait A."/>
            <person name="Tivey A.R."/>
            <person name="Van Aken S."/>
            <person name="Walker D."/>
            <person name="Wanless D."/>
            <person name="Wang S."/>
            <person name="White B."/>
            <person name="White O."/>
            <person name="Whitehead S."/>
            <person name="Woodward J."/>
            <person name="Wortman J."/>
            <person name="Adams M.D."/>
            <person name="Embley T.M."/>
            <person name="Gull K."/>
            <person name="Ullu E."/>
            <person name="Barry J.D."/>
            <person name="Fairlamb A.H."/>
            <person name="Opperdoes F."/>
            <person name="Barrell B.G."/>
            <person name="Donelson J.E."/>
            <person name="Hall N."/>
            <person name="Fraser C.M."/>
            <person name="Melville S.E."/>
            <person name="El-Sayed N.M."/>
        </authorList>
    </citation>
    <scope>NUCLEOTIDE SEQUENCE [LARGE SCALE GENOMIC DNA]</scope>
    <source>
        <strain evidence="9 11">927/4 GUTat10.1</strain>
    </source>
</reference>
<reference evidence="10" key="4">
    <citation type="submission" date="2005-04" db="EMBL/GenBank/DDBJ databases">
        <title>.</title>
        <authorList>
            <person name="Ghedin E."/>
            <person name="Blandin G."/>
            <person name="Bartholomeu D."/>
            <person name="Caler E."/>
            <person name="Haas B."/>
            <person name="Hannick L."/>
            <person name="Shallom J."/>
            <person name="Hou L."/>
            <person name="Djikeng A."/>
            <person name="Feldblyum T."/>
            <person name="Hostetler J."/>
            <person name="Johnson J."/>
            <person name="Jones K."/>
            <person name="Koo H.L."/>
            <person name="Larkin C."/>
            <person name="Pai G."/>
            <person name="Peterson J."/>
            <person name="Khalak H.G."/>
            <person name="Salzberg S."/>
            <person name="Simpson A.J."/>
            <person name="Tallon L."/>
            <person name="Van Aken S."/>
            <person name="Wanless D."/>
            <person name="White O."/>
            <person name="Wortman J."/>
            <person name="Fraser C.M."/>
            <person name="El-Sayed N.M.A."/>
        </authorList>
    </citation>
    <scope>NUCLEOTIDE SEQUENCE</scope>
    <source>
        <strain evidence="10">GUTat10.1</strain>
    </source>
</reference>
<dbReference type="FunFam" id="2.10.230.10:FF:000001">
    <property type="entry name" value="DnaJ subfamily A member 2"/>
    <property type="match status" value="1"/>
</dbReference>
<evidence type="ECO:0000313" key="9">
    <source>
        <dbReference type="EMBL" id="AAQ15974.1"/>
    </source>
</evidence>
<organism evidence="10 11">
    <name type="scientific">Trypanosoma brucei brucei (strain 927/4 GUTat10.1)</name>
    <dbReference type="NCBI Taxonomy" id="185431"/>
    <lineage>
        <taxon>Eukaryota</taxon>
        <taxon>Discoba</taxon>
        <taxon>Euglenozoa</taxon>
        <taxon>Kinetoplastea</taxon>
        <taxon>Metakinetoplastina</taxon>
        <taxon>Trypanosomatida</taxon>
        <taxon>Trypanosomatidae</taxon>
        <taxon>Trypanosoma</taxon>
    </lineage>
</organism>
<dbReference type="InterPro" id="IPR001305">
    <property type="entry name" value="HSP_DnaJ_Cys-rich_dom"/>
</dbReference>
<dbReference type="PROSITE" id="PS50076">
    <property type="entry name" value="DNAJ_2"/>
    <property type="match status" value="1"/>
</dbReference>
<reference evidence="10" key="1">
    <citation type="submission" date="1999-08" db="EMBL/GenBank/DDBJ databases">
        <authorList>
            <person name="El-Sayed N.M."/>
            <person name="Khalak H."/>
            <person name="Adams M.D."/>
        </authorList>
    </citation>
    <scope>NUCLEOTIDE SEQUENCE</scope>
    <source>
        <strain evidence="10">GUTat10.1</strain>
    </source>
</reference>
<gene>
    <name evidence="9" type="primary">30J2.30</name>
    <name evidence="10" type="ORF">Tb927.2.5160</name>
</gene>
<dbReference type="Gene3D" id="2.60.260.20">
    <property type="entry name" value="Urease metallochaperone UreE, N-terminal domain"/>
    <property type="match status" value="2"/>
</dbReference>
<dbReference type="GO" id="GO:0030544">
    <property type="term" value="F:Hsp70 protein binding"/>
    <property type="evidence" value="ECO:0007669"/>
    <property type="project" value="InterPro"/>
</dbReference>
<reference evidence="9" key="2">
    <citation type="journal article" date="2005" name="Science">
        <title>Comparative genomics of trypanosomatid parasitic protozoa.</title>
        <authorList>
            <person name="El-Sayed N.M."/>
            <person name="Myler P.J."/>
            <person name="Blandin G."/>
            <person name="Berriman M."/>
            <person name="Crabtree J."/>
            <person name="Aggarwal G."/>
            <person name="Caler E."/>
            <person name="Renauld H."/>
            <person name="Worthey E.A."/>
            <person name="Hertz-Fowler C."/>
            <person name="Ghedin E."/>
            <person name="Peacock C."/>
            <person name="Bartholomeu D.C."/>
            <person name="Haas B.J."/>
            <person name="Tran A.N."/>
            <person name="Wortman J.R."/>
            <person name="Alsmark U.C."/>
            <person name="Angiuoli S."/>
            <person name="Anupama A."/>
            <person name="Badger J."/>
            <person name="Bringaud F."/>
            <person name="Cadag E."/>
            <person name="Carlton J.M."/>
            <person name="Cerqueira G.C."/>
            <person name="Creasy T."/>
            <person name="Delcher A.L."/>
            <person name="Djikeng A."/>
            <person name="Embley T.M."/>
            <person name="Hauser C."/>
            <person name="Ivens A.C."/>
            <person name="Kummerfeld S.K."/>
            <person name="Pereira-Leal J.B."/>
            <person name="Nilsson D."/>
            <person name="Peterson J."/>
            <person name="Salzberg S.L."/>
            <person name="Shallom J."/>
            <person name="Silva J.C."/>
            <person name="Sundaram J."/>
            <person name="Westenberger S."/>
            <person name="White O."/>
            <person name="Melville S.E."/>
            <person name="Donelson J.E."/>
            <person name="Andersson B."/>
            <person name="Stuart K.D."/>
            <person name="Hall N."/>
        </authorList>
    </citation>
    <scope>NUCLEOTIDE SEQUENCE</scope>
    <source>
        <strain evidence="9">927/4 GUTat10.1</strain>
    </source>
</reference>
<dbReference type="InterPro" id="IPR001623">
    <property type="entry name" value="DnaJ_domain"/>
</dbReference>
<dbReference type="SUPFAM" id="SSF49493">
    <property type="entry name" value="HSP40/DnaJ peptide-binding domain"/>
    <property type="match status" value="2"/>
</dbReference>
<sequence>MQARMVKETKYYDALGVPPNASEDDIKRAYRKLALKYHPDKNKEPGANEKFKEVSVAYECLSDVEKRRRYDQFGEKGVESEGVGIDPSDIFSSFFGGRRARGEAKPKDIVHQQPVPLETFYNGKTIKLAIIRDRLCDSCNGSGSKDPKVSSRCVECDGRGVKIITRSIGPGFVQQMQVACPRCGGKGTDIKEEHKCQSCRGQQIVKDKKVFDVVVEKGMQHGDSVTFQGEGDQIPGVRLSGDIIIILDEKPHPVFTRKGDHLLIHHKISLAEALTGFTMNIKHLDERAISIRSTNVIDPQKLWSVSREGMPIPGTGGTERGDLVIKFDVVYPSAQSLSGDGIEPLRRILGYPKQEEPAPEATEHTLAVTYVDLDREARRRRTAANDDDDDAGQHVHTGATCTQQ</sequence>
<dbReference type="InterPro" id="IPR002939">
    <property type="entry name" value="DnaJ_C"/>
</dbReference>
<dbReference type="EMBL" id="AC009463">
    <property type="protein sequence ID" value="AAX79995.1"/>
    <property type="molecule type" value="Genomic_DNA"/>
</dbReference>
<dbReference type="Pfam" id="PF01556">
    <property type="entry name" value="DnaJ_C"/>
    <property type="match status" value="1"/>
</dbReference>
<evidence type="ECO:0000256" key="3">
    <source>
        <dbReference type="ARBA" id="ARBA00022771"/>
    </source>
</evidence>
<evidence type="ECO:0000256" key="4">
    <source>
        <dbReference type="ARBA" id="ARBA00022833"/>
    </source>
</evidence>
<evidence type="ECO:0000259" key="8">
    <source>
        <dbReference type="PROSITE" id="PS51188"/>
    </source>
</evidence>
<dbReference type="EMBL" id="AE017150">
    <property type="protein sequence ID" value="AAQ15974.1"/>
    <property type="molecule type" value="Genomic_DNA"/>
</dbReference>
<dbReference type="InterPro" id="IPR018253">
    <property type="entry name" value="DnaJ_domain_CS"/>
</dbReference>
<keyword evidence="3 5" id="KW-0863">Zinc-finger</keyword>
<dbReference type="PaxDb" id="5691-AAQ15974"/>
<dbReference type="FunFam" id="1.10.287.110:FF:000074">
    <property type="entry name" value="Heat shock protein DNAJ, putative"/>
    <property type="match status" value="1"/>
</dbReference>
<protein>
    <submittedName>
        <fullName evidence="10">Chaperone protein DnaJ, putative</fullName>
    </submittedName>
</protein>
<dbReference type="GO" id="GO:0005829">
    <property type="term" value="C:cytosol"/>
    <property type="evidence" value="ECO:0000314"/>
    <property type="project" value="GeneDB"/>
</dbReference>
<dbReference type="SUPFAM" id="SSF46565">
    <property type="entry name" value="Chaperone J-domain"/>
    <property type="match status" value="1"/>
</dbReference>
<dbReference type="GO" id="GO:0005524">
    <property type="term" value="F:ATP binding"/>
    <property type="evidence" value="ECO:0007669"/>
    <property type="project" value="InterPro"/>
</dbReference>
<feature type="region of interest" description="Disordered" evidence="6">
    <location>
        <begin position="378"/>
        <end position="404"/>
    </location>
</feature>
<dbReference type="FunCoup" id="Q585V4">
    <property type="interactions" value="427"/>
</dbReference>
<dbReference type="GO" id="GO:0009408">
    <property type="term" value="P:response to heat"/>
    <property type="evidence" value="ECO:0000270"/>
    <property type="project" value="GeneDB"/>
</dbReference>
<dbReference type="GO" id="GO:0051087">
    <property type="term" value="F:protein-folding chaperone binding"/>
    <property type="evidence" value="ECO:0000247"/>
    <property type="project" value="GeneDB"/>
</dbReference>
<keyword evidence="1 5" id="KW-0479">Metal-binding</keyword>
<dbReference type="RefSeq" id="XP_951689.1">
    <property type="nucleotide sequence ID" value="XM_946596.1"/>
</dbReference>
<accession>D7SG27</accession>
<dbReference type="InterPro" id="IPR036410">
    <property type="entry name" value="HSP_DnaJ_Cys-rich_dom_sf"/>
</dbReference>
<dbReference type="SMART" id="SM00271">
    <property type="entry name" value="DnaJ"/>
    <property type="match status" value="1"/>
</dbReference>
<accession>Q585V4</accession>
<dbReference type="GO" id="GO:0051082">
    <property type="term" value="F:unfolded protein binding"/>
    <property type="evidence" value="ECO:0000255"/>
    <property type="project" value="GeneDB"/>
</dbReference>
<dbReference type="PANTHER" id="PTHR43888">
    <property type="entry name" value="DNAJ-LIKE-2, ISOFORM A-RELATED"/>
    <property type="match status" value="1"/>
</dbReference>
<dbReference type="PROSITE" id="PS51188">
    <property type="entry name" value="ZF_CR"/>
    <property type="match status" value="1"/>
</dbReference>
<dbReference type="GO" id="GO:0042026">
    <property type="term" value="P:protein refolding"/>
    <property type="evidence" value="ECO:0000318"/>
    <property type="project" value="GO_Central"/>
</dbReference>
<dbReference type="GO" id="GO:0005654">
    <property type="term" value="C:nucleoplasm"/>
    <property type="evidence" value="ECO:0006056"/>
    <property type="project" value="Others"/>
</dbReference>
<dbReference type="HAMAP" id="MF_01152">
    <property type="entry name" value="DnaJ"/>
    <property type="match status" value="1"/>
</dbReference>
<dbReference type="Gene3D" id="1.10.287.110">
    <property type="entry name" value="DnaJ domain"/>
    <property type="match status" value="1"/>
</dbReference>
<dbReference type="Proteomes" id="UP000008524">
    <property type="component" value="Chromosome 2"/>
</dbReference>
<dbReference type="CDD" id="cd10747">
    <property type="entry name" value="DnaJ_C"/>
    <property type="match status" value="1"/>
</dbReference>
<evidence type="ECO:0000313" key="10">
    <source>
        <dbReference type="EMBL" id="AAX79995.1"/>
    </source>
</evidence>
<dbReference type="InParanoid" id="Q585V4"/>
<dbReference type="eggNOG" id="KOG0712">
    <property type="taxonomic scope" value="Eukaryota"/>
</dbReference>
<evidence type="ECO:0000256" key="5">
    <source>
        <dbReference type="PROSITE-ProRule" id="PRU00546"/>
    </source>
</evidence>
<dbReference type="Pfam" id="PF00684">
    <property type="entry name" value="DnaJ_CXXCXGXG"/>
    <property type="match status" value="1"/>
</dbReference>
<feature type="domain" description="J" evidence="7">
    <location>
        <begin position="10"/>
        <end position="74"/>
    </location>
</feature>
<dbReference type="OMA" id="NALCTKC"/>
<dbReference type="InterPro" id="IPR044713">
    <property type="entry name" value="DNJA1/2-like"/>
</dbReference>
<dbReference type="InterPro" id="IPR012724">
    <property type="entry name" value="DnaJ"/>
</dbReference>
<keyword evidence="11" id="KW-1185">Reference proteome</keyword>
<keyword evidence="2" id="KW-0677">Repeat</keyword>
<feature type="domain" description="CR-type" evidence="8">
    <location>
        <begin position="123"/>
        <end position="208"/>
    </location>
</feature>
<name>Q585V4_TRYB2</name>
<dbReference type="SUPFAM" id="SSF57938">
    <property type="entry name" value="DnaJ/Hsp40 cysteine-rich domain"/>
    <property type="match status" value="1"/>
</dbReference>
<dbReference type="GO" id="GO:0008270">
    <property type="term" value="F:zinc ion binding"/>
    <property type="evidence" value="ECO:0007669"/>
    <property type="project" value="UniProtKB-KW"/>
</dbReference>
<evidence type="ECO:0000313" key="11">
    <source>
        <dbReference type="Proteomes" id="UP000008524"/>
    </source>
</evidence>
<dbReference type="GO" id="GO:0005737">
    <property type="term" value="C:cytoplasm"/>
    <property type="evidence" value="ECO:0000314"/>
    <property type="project" value="GeneDB"/>
</dbReference>
<dbReference type="Gene3D" id="2.10.230.10">
    <property type="entry name" value="Heat shock protein DnaJ, cysteine-rich domain"/>
    <property type="match status" value="1"/>
</dbReference>
<dbReference type="InterPro" id="IPR036869">
    <property type="entry name" value="J_dom_sf"/>
</dbReference>
<dbReference type="GeneID" id="3655817"/>
<evidence type="ECO:0000256" key="6">
    <source>
        <dbReference type="SAM" id="MobiDB-lite"/>
    </source>
</evidence>
<dbReference type="PRINTS" id="PR00625">
    <property type="entry name" value="JDOMAIN"/>
</dbReference>
<dbReference type="SMR" id="Q585V4"/>
<evidence type="ECO:0000256" key="2">
    <source>
        <dbReference type="ARBA" id="ARBA00022737"/>
    </source>
</evidence>
<dbReference type="FunFam" id="2.60.260.20:FF:000033">
    <property type="entry name" value="DnaJ family protein"/>
    <property type="match status" value="1"/>
</dbReference>
<feature type="zinc finger region" description="CR-type" evidence="5">
    <location>
        <begin position="123"/>
        <end position="208"/>
    </location>
</feature>
<dbReference type="Pfam" id="PF00226">
    <property type="entry name" value="DnaJ"/>
    <property type="match status" value="1"/>
</dbReference>
<dbReference type="STRING" id="185431.Q585V4"/>
<dbReference type="CDD" id="cd10719">
    <property type="entry name" value="DnaJ_zf"/>
    <property type="match status" value="1"/>
</dbReference>
<evidence type="ECO:0000259" key="7">
    <source>
        <dbReference type="PROSITE" id="PS50076"/>
    </source>
</evidence>